<keyword evidence="1" id="KW-0808">Transferase</keyword>
<dbReference type="SUPFAM" id="SSF46785">
    <property type="entry name" value="Winged helix' DNA-binding domain"/>
    <property type="match status" value="1"/>
</dbReference>
<dbReference type="AlphaFoldDB" id="A0A1B1A9J8"/>
<proteinExistence type="predicted"/>
<dbReference type="Gene3D" id="1.10.10.10">
    <property type="entry name" value="Winged helix-like DNA-binding domain superfamily/Winged helix DNA-binding domain"/>
    <property type="match status" value="1"/>
</dbReference>
<dbReference type="GO" id="GO:0009384">
    <property type="term" value="F:N-acylmannosamine kinase activity"/>
    <property type="evidence" value="ECO:0007669"/>
    <property type="project" value="TreeGrafter"/>
</dbReference>
<dbReference type="Gene3D" id="3.30.420.40">
    <property type="match status" value="2"/>
</dbReference>
<keyword evidence="1" id="KW-0614">Plasmid</keyword>
<dbReference type="Pfam" id="PF13412">
    <property type="entry name" value="HTH_24"/>
    <property type="match status" value="1"/>
</dbReference>
<organism evidence="1 2">
    <name type="scientific">Tritonibacter mobilis F1926</name>
    <dbReference type="NCBI Taxonomy" id="1265309"/>
    <lineage>
        <taxon>Bacteria</taxon>
        <taxon>Pseudomonadati</taxon>
        <taxon>Pseudomonadota</taxon>
        <taxon>Alphaproteobacteria</taxon>
        <taxon>Rhodobacterales</taxon>
        <taxon>Paracoccaceae</taxon>
        <taxon>Tritonibacter</taxon>
    </lineage>
</organism>
<geneLocation type="plasmid" evidence="1 2">
    <name>unnamed1</name>
</geneLocation>
<dbReference type="InterPro" id="IPR036388">
    <property type="entry name" value="WH-like_DNA-bd_sf"/>
</dbReference>
<dbReference type="Proteomes" id="UP000013243">
    <property type="component" value="Plasmid unnamed1"/>
</dbReference>
<dbReference type="PANTHER" id="PTHR18964">
    <property type="entry name" value="ROK (REPRESSOR, ORF, KINASE) FAMILY"/>
    <property type="match status" value="1"/>
</dbReference>
<dbReference type="InterPro" id="IPR000600">
    <property type="entry name" value="ROK"/>
</dbReference>
<protein>
    <submittedName>
        <fullName evidence="1">Sugar kinase</fullName>
    </submittedName>
</protein>
<dbReference type="GO" id="GO:0019262">
    <property type="term" value="P:N-acetylneuraminate catabolic process"/>
    <property type="evidence" value="ECO:0007669"/>
    <property type="project" value="TreeGrafter"/>
</dbReference>
<dbReference type="InterPro" id="IPR043129">
    <property type="entry name" value="ATPase_NBD"/>
</dbReference>
<dbReference type="PANTHER" id="PTHR18964:SF169">
    <property type="entry name" value="N-ACETYLMANNOSAMINE KINASE"/>
    <property type="match status" value="1"/>
</dbReference>
<dbReference type="SUPFAM" id="SSF53067">
    <property type="entry name" value="Actin-like ATPase domain"/>
    <property type="match status" value="1"/>
</dbReference>
<reference evidence="1 2" key="1">
    <citation type="journal article" date="2016" name="ISME J.">
        <title>Global occurrence and heterogeneity of the Roseobacter-clade species Ruegeria mobilis.</title>
        <authorList>
            <person name="Sonnenschein E."/>
            <person name="Gram L."/>
        </authorList>
    </citation>
    <scope>NUCLEOTIDE SEQUENCE [LARGE SCALE GENOMIC DNA]</scope>
    <source>
        <strain evidence="1 2">F1926</strain>
        <plasmid evidence="1 2">unnamed1</plasmid>
    </source>
</reference>
<evidence type="ECO:0000313" key="2">
    <source>
        <dbReference type="Proteomes" id="UP000013243"/>
    </source>
</evidence>
<dbReference type="KEGG" id="rmb:K529_021040"/>
<dbReference type="Pfam" id="PF00480">
    <property type="entry name" value="ROK"/>
    <property type="match status" value="1"/>
</dbReference>
<dbReference type="EMBL" id="CP015231">
    <property type="protein sequence ID" value="ANP43244.1"/>
    <property type="molecule type" value="Genomic_DNA"/>
</dbReference>
<evidence type="ECO:0000313" key="1">
    <source>
        <dbReference type="EMBL" id="ANP43244.1"/>
    </source>
</evidence>
<dbReference type="OrthoDB" id="9810372at2"/>
<name>A0A1B1A9J8_9RHOB</name>
<keyword evidence="1" id="KW-0418">Kinase</keyword>
<gene>
    <name evidence="1" type="ORF">K529_021040</name>
</gene>
<sequence>MFLMKQSAPKINAMFGTSSGAAGVHNRRVVIDAIRVNGALSRAALARATKLAKQTLSNIIEDLEREGLVLAQDAVMEGRGKPAIPYALAPLGAFSVGLQIDRHVARCVIVNLVGEVVARNDVPVSTSAPEAGLVELVQLIQRTRRELEGRHPEAGERIVGMGVAMPGPFGPQSDFSNQEYTMAFWQNFPLVARLEEATGLAVNLQNDAAAAAMAEKLTGQAHGKQNAVCIYLGYGLGAGLIINGELYDGTRCNAGEIGSVGLNPGKLTPDILERVVSLGGFCAEFGLDHAAPDVTARIQKLLQQKRPDVEAWLDQSAGYLAWITNIMQLALDPQVCVLCGTAPKEMIETLVARINLALRAGRDRRLLVGLSDPWTVALGAAAEPISRSFDPKYAALLKA</sequence>
<accession>A0A1B1A9J8</accession>
<dbReference type="InterPro" id="IPR036390">
    <property type="entry name" value="WH_DNA-bd_sf"/>
</dbReference>